<keyword evidence="3" id="KW-1185">Reference proteome</keyword>
<dbReference type="GO" id="GO:0030576">
    <property type="term" value="P:Cajal body organization"/>
    <property type="evidence" value="ECO:0007669"/>
    <property type="project" value="InterPro"/>
</dbReference>
<feature type="region of interest" description="Disordered" evidence="1">
    <location>
        <begin position="637"/>
        <end position="657"/>
    </location>
</feature>
<dbReference type="FunCoup" id="A0A6P8R9A0">
    <property type="interactions" value="1737"/>
</dbReference>
<protein>
    <submittedName>
        <fullName evidence="4">SUMO-specific isopeptidase USPL1 isoform X1</fullName>
    </submittedName>
</protein>
<dbReference type="GO" id="GO:0016926">
    <property type="term" value="P:protein desumoylation"/>
    <property type="evidence" value="ECO:0007669"/>
    <property type="project" value="TreeGrafter"/>
</dbReference>
<dbReference type="Proteomes" id="UP000515159">
    <property type="component" value="Chromosome 6"/>
</dbReference>
<dbReference type="RefSeq" id="XP_033804975.1">
    <property type="nucleotide sequence ID" value="XM_033949084.1"/>
</dbReference>
<dbReference type="KEGG" id="gsh:117362546"/>
<accession>A0A6P8R9A0</accession>
<dbReference type="GO" id="GO:0015030">
    <property type="term" value="C:Cajal body"/>
    <property type="evidence" value="ECO:0007669"/>
    <property type="project" value="TreeGrafter"/>
</dbReference>
<dbReference type="AlphaFoldDB" id="A0A6P8R9A0"/>
<feature type="domain" description="USP" evidence="2">
    <location>
        <begin position="228"/>
        <end position="518"/>
    </location>
</feature>
<evidence type="ECO:0000256" key="1">
    <source>
        <dbReference type="SAM" id="MobiDB-lite"/>
    </source>
</evidence>
<dbReference type="InterPro" id="IPR033505">
    <property type="entry name" value="USPL1"/>
</dbReference>
<dbReference type="GO" id="GO:0032183">
    <property type="term" value="F:SUMO binding"/>
    <property type="evidence" value="ECO:0007669"/>
    <property type="project" value="InterPro"/>
</dbReference>
<dbReference type="InterPro" id="IPR028889">
    <property type="entry name" value="USP"/>
</dbReference>
<evidence type="ECO:0000313" key="4">
    <source>
        <dbReference type="RefSeq" id="XP_033804975.1"/>
    </source>
</evidence>
<reference evidence="4" key="1">
    <citation type="submission" date="2025-08" db="UniProtKB">
        <authorList>
            <consortium name="RefSeq"/>
        </authorList>
    </citation>
    <scope>IDENTIFICATION</scope>
</reference>
<gene>
    <name evidence="4" type="primary">USPL1</name>
</gene>
<organism evidence="3 4">
    <name type="scientific">Geotrypetes seraphini</name>
    <name type="common">Gaboon caecilian</name>
    <name type="synonym">Caecilia seraphini</name>
    <dbReference type="NCBI Taxonomy" id="260995"/>
    <lineage>
        <taxon>Eukaryota</taxon>
        <taxon>Metazoa</taxon>
        <taxon>Chordata</taxon>
        <taxon>Craniata</taxon>
        <taxon>Vertebrata</taxon>
        <taxon>Euteleostomi</taxon>
        <taxon>Amphibia</taxon>
        <taxon>Gymnophiona</taxon>
        <taxon>Geotrypetes</taxon>
    </lineage>
</organism>
<dbReference type="InterPro" id="IPR028890">
    <property type="entry name" value="Peptidase_C98"/>
</dbReference>
<dbReference type="InterPro" id="IPR029388">
    <property type="entry name" value="DUF4650"/>
</dbReference>
<dbReference type="Pfam" id="PF15499">
    <property type="entry name" value="Peptidase_C98"/>
    <property type="match status" value="1"/>
</dbReference>
<dbReference type="GeneID" id="117362546"/>
<dbReference type="Pfam" id="PF15509">
    <property type="entry name" value="DUF4650"/>
    <property type="match status" value="1"/>
</dbReference>
<dbReference type="InParanoid" id="A0A6P8R9A0"/>
<dbReference type="PROSITE" id="PS50235">
    <property type="entry name" value="USP_3"/>
    <property type="match status" value="1"/>
</dbReference>
<name>A0A6P8R9A0_GEOSA</name>
<sequence length="1124" mass="124952">MMASPKTGTELSVCGQGPGIGISTLHMVGVLGKGSDSCRASSEDFCPVCIQKGQKWALRTYRISFSESICLCENPQCIYPLGKPLNLITSSGVEESQPHKGQKRRISETTSLEPCLKQCRTDTSVGADWNLDTDLVLQNDGNTLCKTESCLLDLLQDGQRKHYESRLPLEQNEVVEAAGTFNVAPEVYTENAHSDLELHSCNLNLITIESQAAKKNPGPQLVSTPFSLQWRNKDALCWLDCILSALVQSVTLKKAMTEACAKDEELIVQKLFTEYNKACALLATCPMKAENLMEVSIERLDKAEMCLNKIRRAVFDQLQPQLNCELVGYNSQILDCLVGLKERKLAGKHESPVFAFPLLLKKDPWLEKLFLHSFCWNFECALCGYKYQQRYTKTLTTFTAVVPEWHPLNGTHMAPCNNCQDKMQRRKMILESISSIFMLHFVEGLPDNHLKAYSFQFEGDCYEIRTIIQYRANHFVTWILNGDGSWFEYDDLKGPYCGRHETFEVPAAEIHIVCWEKISTVPSELNSEIKEEKTPRPTVTDVQASTTVWLSSDDNREAVTKFVTSPKQPLSSLTKNGSQNVNMGNDLLSGLEGLADDDVITLTLVEVQVDSEGNPVEDNHMPANLVYEQNSQQQANSSVSFSFQASHKDDKSETKSLSVENSIACPVLSKFYPTPPVVAFPRNNNIDLPNVVQVSHPPSQMKSPEYKSKPVLQDEASSLAPVQNSKILQRKTVATPLSTIISPVKNGSPVVRENQKKGFVGSWVKSLLNKHPSFMPSALSISTLNTKKKNCRKESFLEITGMNLPTKGAGSFDGFKAKGVSRTVGKPEKEGMPAGKKTLVVSSPSAITTLPTVDTVHAKKPILTKILVPVNKTLLIPSKEISSSSRWLISMYNQNGNEHHKPAATHRELTKEEKVHRLRLKLLKKIKAKKNELASLDTTVKALKNNEGFLNNSMKYLSNLKNHSDCDILEDFLNALQCQSSSTDSEPVCSLSSSTSMCSSPSDDEFLAELLSPATTLASTDMSRADEEDSRFLEMLVDGSIETFLPNNLNKSMSSYSTATDKICDYSPNKERPFMAQADSLSNKSLENATKEDIIEDLLSSPTLNSLGDTEYLPHFDENLFENF</sequence>
<dbReference type="PANTHER" id="PTHR15294:SF3">
    <property type="entry name" value="SUMO-SPECIFIC ISOPEPTIDASE USPL1"/>
    <property type="match status" value="1"/>
</dbReference>
<evidence type="ECO:0000313" key="3">
    <source>
        <dbReference type="Proteomes" id="UP000515159"/>
    </source>
</evidence>
<dbReference type="PANTHER" id="PTHR15294">
    <property type="entry name" value="RETINOVIN-RELATED"/>
    <property type="match status" value="1"/>
</dbReference>
<dbReference type="CTD" id="10208"/>
<evidence type="ECO:0000259" key="2">
    <source>
        <dbReference type="PROSITE" id="PS50235"/>
    </source>
</evidence>
<dbReference type="OrthoDB" id="6160353at2759"/>
<proteinExistence type="predicted"/>